<feature type="region of interest" description="Disordered" evidence="1">
    <location>
        <begin position="298"/>
        <end position="369"/>
    </location>
</feature>
<evidence type="ECO:0000256" key="2">
    <source>
        <dbReference type="SAM" id="Phobius"/>
    </source>
</evidence>
<keyword evidence="4" id="KW-1185">Reference proteome</keyword>
<dbReference type="Proteomes" id="UP000295678">
    <property type="component" value="Unassembled WGS sequence"/>
</dbReference>
<keyword evidence="2" id="KW-1133">Transmembrane helix</keyword>
<comment type="caution">
    <text evidence="3">The sequence shown here is derived from an EMBL/GenBank/DDBJ whole genome shotgun (WGS) entry which is preliminary data.</text>
</comment>
<protein>
    <recommendedName>
        <fullName evidence="5">Tetratricopeptide repeat protein</fullName>
    </recommendedName>
</protein>
<dbReference type="AlphaFoldDB" id="A0A4R3M0A2"/>
<dbReference type="InterPro" id="IPR011990">
    <property type="entry name" value="TPR-like_helical_dom_sf"/>
</dbReference>
<evidence type="ECO:0000313" key="4">
    <source>
        <dbReference type="Proteomes" id="UP000295678"/>
    </source>
</evidence>
<dbReference type="SUPFAM" id="SSF48452">
    <property type="entry name" value="TPR-like"/>
    <property type="match status" value="1"/>
</dbReference>
<evidence type="ECO:0000313" key="3">
    <source>
        <dbReference type="EMBL" id="TCT06481.1"/>
    </source>
</evidence>
<organism evidence="3 4">
    <name type="scientific">Tepidamorphus gemmatus</name>
    <dbReference type="NCBI Taxonomy" id="747076"/>
    <lineage>
        <taxon>Bacteria</taxon>
        <taxon>Pseudomonadati</taxon>
        <taxon>Pseudomonadota</taxon>
        <taxon>Alphaproteobacteria</taxon>
        <taxon>Hyphomicrobiales</taxon>
        <taxon>Tepidamorphaceae</taxon>
        <taxon>Tepidamorphus</taxon>
    </lineage>
</organism>
<feature type="compositionally biased region" description="Low complexity" evidence="1">
    <location>
        <begin position="356"/>
        <end position="369"/>
    </location>
</feature>
<keyword evidence="2" id="KW-0472">Membrane</keyword>
<accession>A0A4R3M0A2</accession>
<feature type="compositionally biased region" description="Basic and acidic residues" evidence="1">
    <location>
        <begin position="310"/>
        <end position="325"/>
    </location>
</feature>
<evidence type="ECO:0008006" key="5">
    <source>
        <dbReference type="Google" id="ProtNLM"/>
    </source>
</evidence>
<reference evidence="3 4" key="1">
    <citation type="submission" date="2019-03" db="EMBL/GenBank/DDBJ databases">
        <title>Genomic Encyclopedia of Type Strains, Phase IV (KMG-IV): sequencing the most valuable type-strain genomes for metagenomic binning, comparative biology and taxonomic classification.</title>
        <authorList>
            <person name="Goeker M."/>
        </authorList>
    </citation>
    <scope>NUCLEOTIDE SEQUENCE [LARGE SCALE GENOMIC DNA]</scope>
    <source>
        <strain evidence="3 4">DSM 19345</strain>
    </source>
</reference>
<name>A0A4R3M0A2_9HYPH</name>
<sequence length="1171" mass="128203">MAEGYREDVGHRRPILLRCRVSWLPVMLLMALVWLSLAATARAQAPALLEVDSSRGFARLVLVFEDRLPQYQLNSSTGVLVVSFQEPVAPDVSRLPQRLPQFVSAARTDPDRRALRLAFARHVSVNAMEAGEKLFIDLLPDSWVGAAPGLPPEVVAELARRAQEAEARRRQKEILEQYRNSKPVELRIAGLPTFTRFVFVWDSVPNARIERSATRVRLQFDRGARIDLAGYESRLPAYVYGISSSLSEEGLEIVFEVDPQAPVRGFREDSTYVVDITMPDVAAGTFGGALQPLEEIRVEPATDSGAPRTVPDRITGKHDPRKEYADTEAEGLPARSDQSGPPAVAAQLPEVAPDQAEVSPSATADAAADAEPVVPEDFDGDVVRAEARRFGTSIRLALPFSVPTNAAVFERAGALWAVFDTATMIDVQLLRENLVGIARRVESWRDGPVSVLRLDLAAPMTSSVATEETTWLITLGDSLLEPTLPMELHRASDETGNAEVRIAFAGASGPFRLRDRDTGDSILIATGPAPARNLVKPFQFVEFTALQSVHGVAISPKVDDLALEIDAEEVRVRRPSRGLALSEYSRSYAPHVAADSDDGRPGFVNVLDGALDPGAVYKILSKAQREAAAAPEIERTRARMRLARALLASDLGAEAIGQLTLVAQDDPAMQREPSFHALRGIGMVMLGRSDEAIRDFNTFGLGQSSDIALWRGLAEVERGNWQAAHEAFMAGNPALPSYARDRQRQFRIGAVRAALGVGDIATATIRLAELSAGAETGDLELNLLQARLAAALGQTEIALQTFDAVAAGDSRKLAAEAQLLKAELQRASVEQGDTEAMIRDLERLAMSWRGDEIELRALRLLANLHAERGEYYRAFELMKSATLANSESPTTRALQDEMNLVFQDLFLGPQAARLAPIDALALYYDFRELTPIGAKGDEIIRALANRMIEVDLLNQAADLLAYQVDHRLRGAARAQVAARLAWVLLMNHRPTEALNVLARTRQAVLPRTILHQRILLEARAMAETGRTELALDLLSSIEGEDVDAARADVLWKAEMWQPAAEAFERLLDDAWSTPQPLDAEQRTQVLRAAIGYALAKDQLGLDRFRTKFLAKMAESPDAHAFEVLTQPLTADATEFAELVRKVAAVDTLTAFLEAYRKRYEAAETDPDAPQS</sequence>
<feature type="transmembrane region" description="Helical" evidence="2">
    <location>
        <begin position="21"/>
        <end position="41"/>
    </location>
</feature>
<proteinExistence type="predicted"/>
<dbReference type="EMBL" id="SMAK01000011">
    <property type="protein sequence ID" value="TCT06481.1"/>
    <property type="molecule type" value="Genomic_DNA"/>
</dbReference>
<gene>
    <name evidence="3" type="ORF">EDC22_11164</name>
</gene>
<keyword evidence="2" id="KW-0812">Transmembrane</keyword>
<evidence type="ECO:0000256" key="1">
    <source>
        <dbReference type="SAM" id="MobiDB-lite"/>
    </source>
</evidence>